<reference evidence="18" key="2">
    <citation type="submission" date="2025-08" db="UniProtKB">
        <authorList>
            <consortium name="Ensembl"/>
        </authorList>
    </citation>
    <scope>IDENTIFICATION</scope>
</reference>
<dbReference type="Pfam" id="PF11933">
    <property type="entry name" value="Na_trans_cytopl"/>
    <property type="match status" value="1"/>
</dbReference>
<feature type="coiled-coil region" evidence="13">
    <location>
        <begin position="255"/>
        <end position="289"/>
    </location>
</feature>
<keyword evidence="6 15" id="KW-1133">Transmembrane helix</keyword>
<evidence type="ECO:0000256" key="12">
    <source>
        <dbReference type="ARBA" id="ARBA00023303"/>
    </source>
</evidence>
<dbReference type="Ensembl" id="ENSLACT00000008730.1">
    <property type="protein sequence ID" value="ENSLACP00000008662.1"/>
    <property type="gene ID" value="ENSLACG00000007657.1"/>
</dbReference>
<dbReference type="GO" id="GO:0005248">
    <property type="term" value="F:voltage-gated sodium channel activity"/>
    <property type="evidence" value="ECO:0007669"/>
    <property type="project" value="TreeGrafter"/>
</dbReference>
<reference evidence="18" key="3">
    <citation type="submission" date="2025-09" db="UniProtKB">
        <authorList>
            <consortium name="Ensembl"/>
        </authorList>
    </citation>
    <scope>IDENTIFICATION</scope>
</reference>
<feature type="domain" description="Ion transport" evidence="16">
    <location>
        <begin position="2"/>
        <end position="264"/>
    </location>
</feature>
<keyword evidence="2" id="KW-0813">Transport</keyword>
<dbReference type="EMBL" id="AFYH01191300">
    <property type="status" value="NOT_ANNOTATED_CDS"/>
    <property type="molecule type" value="Genomic_DNA"/>
</dbReference>
<dbReference type="EMBL" id="AFYH01191299">
    <property type="status" value="NOT_ANNOTATED_CDS"/>
    <property type="molecule type" value="Genomic_DNA"/>
</dbReference>
<feature type="domain" description="Voltage-gated Na+ ion channel cytoplasmic" evidence="17">
    <location>
        <begin position="395"/>
        <end position="524"/>
    </location>
</feature>
<dbReference type="EMBL" id="AFYH01191305">
    <property type="status" value="NOT_ANNOTATED_CDS"/>
    <property type="molecule type" value="Genomic_DNA"/>
</dbReference>
<keyword evidence="11" id="KW-0739">Sodium transport</keyword>
<feature type="transmembrane region" description="Helical" evidence="15">
    <location>
        <begin position="231"/>
        <end position="258"/>
    </location>
</feature>
<evidence type="ECO:0000256" key="1">
    <source>
        <dbReference type="ARBA" id="ARBA00004141"/>
    </source>
</evidence>
<evidence type="ECO:0000256" key="2">
    <source>
        <dbReference type="ARBA" id="ARBA00022448"/>
    </source>
</evidence>
<dbReference type="OMA" id="YKINGAK"/>
<name>H3AG91_LATCH</name>
<dbReference type="Gene3D" id="1.20.120.350">
    <property type="entry name" value="Voltage-gated potassium channels. Chain C"/>
    <property type="match status" value="1"/>
</dbReference>
<evidence type="ECO:0000313" key="18">
    <source>
        <dbReference type="Ensembl" id="ENSLACP00000008662.1"/>
    </source>
</evidence>
<dbReference type="InterPro" id="IPR024583">
    <property type="entry name" value="Na_trans_cytopl"/>
</dbReference>
<dbReference type="EMBL" id="AFYH01191302">
    <property type="status" value="NOT_ANNOTATED_CDS"/>
    <property type="molecule type" value="Genomic_DNA"/>
</dbReference>
<dbReference type="GeneTree" id="ENSGT00940000157130"/>
<evidence type="ECO:0008006" key="20">
    <source>
        <dbReference type="Google" id="ProtNLM"/>
    </source>
</evidence>
<dbReference type="PANTHER" id="PTHR10037">
    <property type="entry name" value="VOLTAGE-GATED CATION CHANNEL CALCIUM AND SODIUM"/>
    <property type="match status" value="1"/>
</dbReference>
<keyword evidence="7" id="KW-0915">Sodium</keyword>
<dbReference type="EMBL" id="AFYH01191304">
    <property type="status" value="NOT_ANNOTATED_CDS"/>
    <property type="molecule type" value="Genomic_DNA"/>
</dbReference>
<evidence type="ECO:0000256" key="9">
    <source>
        <dbReference type="ARBA" id="ARBA00023136"/>
    </source>
</evidence>
<keyword evidence="8" id="KW-0406">Ion transport</keyword>
<evidence type="ECO:0000259" key="17">
    <source>
        <dbReference type="Pfam" id="PF11933"/>
    </source>
</evidence>
<evidence type="ECO:0000256" key="4">
    <source>
        <dbReference type="ARBA" id="ARBA00022692"/>
    </source>
</evidence>
<dbReference type="Gene3D" id="1.10.287.70">
    <property type="match status" value="1"/>
</dbReference>
<dbReference type="EMBL" id="AFYH01191301">
    <property type="status" value="NOT_ANNOTATED_CDS"/>
    <property type="molecule type" value="Genomic_DNA"/>
</dbReference>
<keyword evidence="10" id="KW-0325">Glycoprotein</keyword>
<feature type="transmembrane region" description="Helical" evidence="15">
    <location>
        <begin position="95"/>
        <end position="115"/>
    </location>
</feature>
<evidence type="ECO:0000259" key="16">
    <source>
        <dbReference type="Pfam" id="PF00520"/>
    </source>
</evidence>
<organism evidence="18 19">
    <name type="scientific">Latimeria chalumnae</name>
    <name type="common">Coelacanth</name>
    <dbReference type="NCBI Taxonomy" id="7897"/>
    <lineage>
        <taxon>Eukaryota</taxon>
        <taxon>Metazoa</taxon>
        <taxon>Chordata</taxon>
        <taxon>Craniata</taxon>
        <taxon>Vertebrata</taxon>
        <taxon>Euteleostomi</taxon>
        <taxon>Coelacanthiformes</taxon>
        <taxon>Coelacanthidae</taxon>
        <taxon>Latimeria</taxon>
    </lineage>
</organism>
<dbReference type="FunFam" id="1.10.287.70:FF:000562">
    <property type="entry name" value="Uncharacterized protein"/>
    <property type="match status" value="1"/>
</dbReference>
<protein>
    <recommendedName>
        <fullName evidence="20">Ion transport domain-containing protein</fullName>
    </recommendedName>
</protein>
<dbReference type="STRING" id="7897.ENSLACP00000008662"/>
<dbReference type="InParanoid" id="H3AG91"/>
<keyword evidence="9 15" id="KW-0472">Membrane</keyword>
<reference evidence="19" key="1">
    <citation type="submission" date="2011-08" db="EMBL/GenBank/DDBJ databases">
        <title>The draft genome of Latimeria chalumnae.</title>
        <authorList>
            <person name="Di Palma F."/>
            <person name="Alfoldi J."/>
            <person name="Johnson J."/>
            <person name="Berlin A."/>
            <person name="Gnerre S."/>
            <person name="Jaffe D."/>
            <person name="MacCallum I."/>
            <person name="Young S."/>
            <person name="Walker B.J."/>
            <person name="Lander E."/>
            <person name="Lindblad-Toh K."/>
        </authorList>
    </citation>
    <scope>NUCLEOTIDE SEQUENCE [LARGE SCALE GENOMIC DNA]</scope>
    <source>
        <strain evidence="19">Wild caught</strain>
    </source>
</reference>
<dbReference type="GO" id="GO:0086010">
    <property type="term" value="P:membrane depolarization during action potential"/>
    <property type="evidence" value="ECO:0007669"/>
    <property type="project" value="TreeGrafter"/>
</dbReference>
<comment type="subcellular location">
    <subcellularLocation>
        <location evidence="1">Membrane</location>
        <topology evidence="1">Multi-pass membrane protein</topology>
    </subcellularLocation>
</comment>
<evidence type="ECO:0000256" key="15">
    <source>
        <dbReference type="SAM" id="Phobius"/>
    </source>
</evidence>
<evidence type="ECO:0000256" key="7">
    <source>
        <dbReference type="ARBA" id="ARBA00023053"/>
    </source>
</evidence>
<dbReference type="SUPFAM" id="SSF81324">
    <property type="entry name" value="Voltage-gated potassium channels"/>
    <property type="match status" value="1"/>
</dbReference>
<evidence type="ECO:0000256" key="5">
    <source>
        <dbReference type="ARBA" id="ARBA00022882"/>
    </source>
</evidence>
<evidence type="ECO:0000256" key="10">
    <source>
        <dbReference type="ARBA" id="ARBA00023180"/>
    </source>
</evidence>
<sequence>LLRYTFTGIYTFESMIKILARGFCLEQFTFLRDPWNWLDFSVIVMAYTTEFVDLGNVSALRTFRVLRALKTISVIPGLKTIVGALIQSVRKLADVMILTVFCLSVFALIGLQLFMGNLRNKCYSSDISQNPTIFFSDLLSFTSCAELLESHRSTNYYKINGAKDPLLCGNTSDTGNCPDGFTCLKTGSNPNYGYTSFDTFGWAFLALFRLMTQDYWETLYQQTLRAAGKTYMIFFVVVIFLGSFYLVNLILAVVAMSYEEQNQATIAEAEKKEKEFQQAMEQLRKEQEVVRMINTAADDIIALASRGDETISRSSSEISPLALKDSKERRNRMRRNKSIEGRDGYGEKGEKVTKSESENSLQTMVIYCISCGHGRSRSFKLLKHKLSTPHFDFQSLLGVQDPNSAFRRLSHGSIFKFRMRHSSEPEFTNDKLSITGEHESRRASLFISRFGRRNSMQSQISQGSRRTTPSLTSNGKMNSSVDCNGVVSLVGNTGACTSTPVLPAGLLLPLVTIDRPAADDSVSTNLYFLFMSGGVYI</sequence>
<keyword evidence="3" id="KW-0597">Phosphoprotein</keyword>
<dbReference type="AlphaFoldDB" id="H3AG91"/>
<proteinExistence type="predicted"/>
<evidence type="ECO:0000256" key="11">
    <source>
        <dbReference type="ARBA" id="ARBA00023201"/>
    </source>
</evidence>
<dbReference type="Proteomes" id="UP000008672">
    <property type="component" value="Unassembled WGS sequence"/>
</dbReference>
<accession>H3AG91</accession>
<keyword evidence="5" id="KW-0851">Voltage-gated channel</keyword>
<dbReference type="FunFam" id="1.20.120.350:FF:000036">
    <property type="entry name" value="Voltage-dependent sodium channel SCN10A"/>
    <property type="match status" value="1"/>
</dbReference>
<evidence type="ECO:0000256" key="14">
    <source>
        <dbReference type="SAM" id="MobiDB-lite"/>
    </source>
</evidence>
<dbReference type="InterPro" id="IPR005821">
    <property type="entry name" value="Ion_trans_dom"/>
</dbReference>
<evidence type="ECO:0000256" key="8">
    <source>
        <dbReference type="ARBA" id="ARBA00023065"/>
    </source>
</evidence>
<evidence type="ECO:0000256" key="6">
    <source>
        <dbReference type="ARBA" id="ARBA00022989"/>
    </source>
</evidence>
<dbReference type="EMBL" id="AFYH01191303">
    <property type="status" value="NOT_ANNOTATED_CDS"/>
    <property type="molecule type" value="Genomic_DNA"/>
</dbReference>
<dbReference type="InterPro" id="IPR027359">
    <property type="entry name" value="Volt_channel_dom_sf"/>
</dbReference>
<dbReference type="GO" id="GO:0019228">
    <property type="term" value="P:neuronal action potential"/>
    <property type="evidence" value="ECO:0007669"/>
    <property type="project" value="TreeGrafter"/>
</dbReference>
<evidence type="ECO:0000256" key="13">
    <source>
        <dbReference type="SAM" id="Coils"/>
    </source>
</evidence>
<evidence type="ECO:0000313" key="19">
    <source>
        <dbReference type="Proteomes" id="UP000008672"/>
    </source>
</evidence>
<evidence type="ECO:0000256" key="3">
    <source>
        <dbReference type="ARBA" id="ARBA00022553"/>
    </source>
</evidence>
<keyword evidence="13" id="KW-0175">Coiled coil</keyword>
<dbReference type="Pfam" id="PF00520">
    <property type="entry name" value="Ion_trans"/>
    <property type="match status" value="1"/>
</dbReference>
<dbReference type="InterPro" id="IPR043203">
    <property type="entry name" value="VGCC_Ca_Na"/>
</dbReference>
<feature type="region of interest" description="Disordered" evidence="14">
    <location>
        <begin position="315"/>
        <end position="356"/>
    </location>
</feature>
<dbReference type="HOGENOM" id="CLU_000540_5_2_1"/>
<feature type="compositionally biased region" description="Basic and acidic residues" evidence="14">
    <location>
        <begin position="337"/>
        <end position="356"/>
    </location>
</feature>
<dbReference type="PANTHER" id="PTHR10037:SF208">
    <property type="entry name" value="SODIUM CHANNEL PROTEIN TYPE 10 SUBUNIT ALPHA"/>
    <property type="match status" value="1"/>
</dbReference>
<keyword evidence="12" id="KW-0407">Ion channel</keyword>
<dbReference type="eggNOG" id="KOG2301">
    <property type="taxonomic scope" value="Eukaryota"/>
</dbReference>
<feature type="region of interest" description="Disordered" evidence="14">
    <location>
        <begin position="456"/>
        <end position="476"/>
    </location>
</feature>
<keyword evidence="19" id="KW-1185">Reference proteome</keyword>
<keyword evidence="4 15" id="KW-0812">Transmembrane</keyword>
<dbReference type="GO" id="GO:0001518">
    <property type="term" value="C:voltage-gated sodium channel complex"/>
    <property type="evidence" value="ECO:0007669"/>
    <property type="project" value="TreeGrafter"/>
</dbReference>